<evidence type="ECO:0000256" key="7">
    <source>
        <dbReference type="ARBA" id="ARBA00023186"/>
    </source>
</evidence>
<dbReference type="SUPFAM" id="SSF109998">
    <property type="entry name" value="Triger factor/SurA peptide-binding domain-like"/>
    <property type="match status" value="1"/>
</dbReference>
<evidence type="ECO:0000256" key="1">
    <source>
        <dbReference type="ARBA" id="ARBA00004382"/>
    </source>
</evidence>
<evidence type="ECO:0000256" key="5">
    <source>
        <dbReference type="ARBA" id="ARBA00022989"/>
    </source>
</evidence>
<gene>
    <name evidence="14" type="ORF">QJT80_12240</name>
</gene>
<keyword evidence="3" id="KW-0997">Cell inner membrane</keyword>
<feature type="transmembrane region" description="Helical" evidence="12">
    <location>
        <begin position="12"/>
        <end position="31"/>
    </location>
</feature>
<dbReference type="PANTHER" id="PTHR47529:SF1">
    <property type="entry name" value="PERIPLASMIC CHAPERONE PPID"/>
    <property type="match status" value="1"/>
</dbReference>
<evidence type="ECO:0000256" key="6">
    <source>
        <dbReference type="ARBA" id="ARBA00023136"/>
    </source>
</evidence>
<dbReference type="InterPro" id="IPR000297">
    <property type="entry name" value="PPIase_PpiC"/>
</dbReference>
<dbReference type="Gene3D" id="1.10.4030.10">
    <property type="entry name" value="Porin chaperone SurA, peptide-binding domain"/>
    <property type="match status" value="1"/>
</dbReference>
<protein>
    <recommendedName>
        <fullName evidence="9">Periplasmic chaperone PpiD</fullName>
    </recommendedName>
    <alternativeName>
        <fullName evidence="10">Periplasmic folding chaperone</fullName>
    </alternativeName>
</protein>
<dbReference type="Pfam" id="PF13624">
    <property type="entry name" value="SurA_N_3"/>
    <property type="match status" value="1"/>
</dbReference>
<dbReference type="SUPFAM" id="SSF54534">
    <property type="entry name" value="FKBP-like"/>
    <property type="match status" value="1"/>
</dbReference>
<keyword evidence="11" id="KW-0413">Isomerase</keyword>
<evidence type="ECO:0000256" key="11">
    <source>
        <dbReference type="PROSITE-ProRule" id="PRU00278"/>
    </source>
</evidence>
<dbReference type="PANTHER" id="PTHR47529">
    <property type="entry name" value="PEPTIDYL-PROLYL CIS-TRANS ISOMERASE D"/>
    <property type="match status" value="1"/>
</dbReference>
<reference evidence="14" key="1">
    <citation type="journal article" date="2023" name="Int. J. Mol. Sci.">
        <title>Metagenomics Revealed a New Genus 'Candidatus Thiocaldithrix dubininis' gen. nov., sp. nov. and a New Species 'Candidatus Thiothrix putei' sp. nov. in the Family Thiotrichaceae, Some Members of Which Have Traits of Both Na+- and H+-Motive Energetics.</title>
        <authorList>
            <person name="Ravin N.V."/>
            <person name="Muntyan M.S."/>
            <person name="Smolyakov D.D."/>
            <person name="Rudenko T.S."/>
            <person name="Beletsky A.V."/>
            <person name="Mardanov A.V."/>
            <person name="Grabovich M.Y."/>
        </authorList>
    </citation>
    <scope>NUCLEOTIDE SEQUENCE</scope>
    <source>
        <strain evidence="14">GKL-01</strain>
    </source>
</reference>
<dbReference type="KEGG" id="tdu:QJT80_12240"/>
<dbReference type="Proteomes" id="UP001300672">
    <property type="component" value="Chromosome"/>
</dbReference>
<evidence type="ECO:0000256" key="4">
    <source>
        <dbReference type="ARBA" id="ARBA00022692"/>
    </source>
</evidence>
<keyword evidence="11" id="KW-0697">Rotamase</keyword>
<accession>A0AA95H7B5</accession>
<keyword evidence="5 12" id="KW-1133">Transmembrane helix</keyword>
<dbReference type="EMBL" id="CP124755">
    <property type="protein sequence ID" value="WGZ90264.1"/>
    <property type="molecule type" value="Genomic_DNA"/>
</dbReference>
<name>A0AA95H7B5_9GAMM</name>
<dbReference type="Pfam" id="PF00639">
    <property type="entry name" value="Rotamase"/>
    <property type="match status" value="1"/>
</dbReference>
<evidence type="ECO:0000256" key="12">
    <source>
        <dbReference type="SAM" id="Phobius"/>
    </source>
</evidence>
<keyword evidence="7" id="KW-0143">Chaperone</keyword>
<comment type="subcellular location">
    <subcellularLocation>
        <location evidence="1">Cell inner membrane</location>
        <topology evidence="1">Single-pass type II membrane protein</topology>
        <orientation evidence="1">Periplasmic side</orientation>
    </subcellularLocation>
</comment>
<evidence type="ECO:0000256" key="8">
    <source>
        <dbReference type="ARBA" id="ARBA00038408"/>
    </source>
</evidence>
<dbReference type="PROSITE" id="PS50198">
    <property type="entry name" value="PPIC_PPIASE_2"/>
    <property type="match status" value="1"/>
</dbReference>
<dbReference type="InterPro" id="IPR052029">
    <property type="entry name" value="PpiD_chaperone"/>
</dbReference>
<dbReference type="InterPro" id="IPR046357">
    <property type="entry name" value="PPIase_dom_sf"/>
</dbReference>
<evidence type="ECO:0000259" key="13">
    <source>
        <dbReference type="PROSITE" id="PS50198"/>
    </source>
</evidence>
<dbReference type="Gene3D" id="3.10.50.40">
    <property type="match status" value="1"/>
</dbReference>
<comment type="similarity">
    <text evidence="8">Belongs to the PpiD chaperone family.</text>
</comment>
<proteinExistence type="inferred from homology"/>
<evidence type="ECO:0000256" key="10">
    <source>
        <dbReference type="ARBA" id="ARBA00042775"/>
    </source>
</evidence>
<keyword evidence="6 12" id="KW-0472">Membrane</keyword>
<sequence>MLLQNIHDKAKGWIAYVIVGLIAIPFALFGINQYFDGGSKLIAATVNGEDIPVQQVQDALQNIKQQFGGQLPPGMDESLKQTALDTVINETLKRQSVRNGGFLASDTEVVQAIMEIPVFQKDGAFDKTTYENYLKMQRSDSAEFEDKVRESLSQQQLNASVLDTAFLPKAQLEQYQVLKTQQRDLDLFTLKLDDFKAQTKITEPQVAAYYDKNKAQFMTEERIKVAYIELDSAKLAEQVKIEPATLEQWFKENADHYVTPETRNVSHIVVNVDDPSKAADAKKRIDALYADLQAGKRSFEVIAKADSDDKASAEKDGLMGVVVADDWGPEFNKAVKALQAGEVSKPVQTEAGYEIIRVNTIKPAEKQTYEQAKSRVEADYRKEQADKAFAEKSKQLENLAYENEGDLAPVAKGLGLTIQESDWFTRKQGQGIASSPKVRTAAFTDDVLKSGKNSEPVETEEGQVVVMRKANYEAAAQKPLDMVKQDIVQVLGEEEARKLTKQTGEALFKKLSAGQDWKAISELKLGDEKAVEKVGFVGRADTKIAPDITEKAFTMSAPAKDKVTWTSLSLANGDYSVIRLNAIKPGEAKLDDAATKQYDQSIGSRELNAVLEALREKADIVRHPENL</sequence>
<evidence type="ECO:0000256" key="3">
    <source>
        <dbReference type="ARBA" id="ARBA00022519"/>
    </source>
</evidence>
<dbReference type="GO" id="GO:0005886">
    <property type="term" value="C:plasma membrane"/>
    <property type="evidence" value="ECO:0007669"/>
    <property type="project" value="UniProtKB-SubCell"/>
</dbReference>
<evidence type="ECO:0000256" key="9">
    <source>
        <dbReference type="ARBA" id="ARBA00040743"/>
    </source>
</evidence>
<keyword evidence="4 12" id="KW-0812">Transmembrane</keyword>
<evidence type="ECO:0000256" key="2">
    <source>
        <dbReference type="ARBA" id="ARBA00022475"/>
    </source>
</evidence>
<dbReference type="InterPro" id="IPR027304">
    <property type="entry name" value="Trigger_fact/SurA_dom_sf"/>
</dbReference>
<keyword evidence="2" id="KW-1003">Cell membrane</keyword>
<feature type="domain" description="PpiC" evidence="13">
    <location>
        <begin position="260"/>
        <end position="360"/>
    </location>
</feature>
<dbReference type="AlphaFoldDB" id="A0AA95H7B5"/>
<dbReference type="GO" id="GO:0003755">
    <property type="term" value="F:peptidyl-prolyl cis-trans isomerase activity"/>
    <property type="evidence" value="ECO:0007669"/>
    <property type="project" value="UniProtKB-KW"/>
</dbReference>
<organism evidence="14">
    <name type="scientific">Candidatus Thiocaldithrix dubininis</name>
    <dbReference type="NCBI Taxonomy" id="3080823"/>
    <lineage>
        <taxon>Bacteria</taxon>
        <taxon>Pseudomonadati</taxon>
        <taxon>Pseudomonadota</taxon>
        <taxon>Gammaproteobacteria</taxon>
        <taxon>Thiotrichales</taxon>
        <taxon>Thiotrichaceae</taxon>
        <taxon>Candidatus Thiocaldithrix</taxon>
    </lineage>
</organism>
<evidence type="ECO:0000313" key="14">
    <source>
        <dbReference type="EMBL" id="WGZ90264.1"/>
    </source>
</evidence>
<reference evidence="14" key="2">
    <citation type="submission" date="2023-04" db="EMBL/GenBank/DDBJ databases">
        <authorList>
            <person name="Beletskiy A.V."/>
            <person name="Mardanov A.V."/>
            <person name="Ravin N.V."/>
        </authorList>
    </citation>
    <scope>NUCLEOTIDE SEQUENCE</scope>
    <source>
        <strain evidence="14">GKL-01</strain>
    </source>
</reference>